<comment type="subcellular location">
    <subcellularLocation>
        <location evidence="1">Cell membrane</location>
        <topology evidence="1">Lipid-anchor</topology>
        <topology evidence="1">GPI-anchor</topology>
    </subcellularLocation>
</comment>
<evidence type="ECO:0000256" key="5">
    <source>
        <dbReference type="ARBA" id="ARBA00023180"/>
    </source>
</evidence>
<reference evidence="11" key="3">
    <citation type="submission" date="2016-08" db="EMBL/GenBank/DDBJ databases">
        <title>VSG repertoire of Trypanosoma brucei EATRO 1125.</title>
        <authorList>
            <person name="Cross G.A."/>
        </authorList>
    </citation>
    <scope>NUCLEOTIDE SEQUENCE</scope>
    <source>
        <strain evidence="11">EATRO 1125</strain>
    </source>
</reference>
<reference evidence="10" key="1">
    <citation type="submission" date="2013-02" db="EMBL/GenBank/DDBJ databases">
        <authorList>
            <person name="Cross G.A.M."/>
            <person name="Kim H.-S."/>
            <person name="Wickstead B."/>
        </authorList>
    </citation>
    <scope>NUCLEOTIDE SEQUENCE</scope>
    <source>
        <strain evidence="10">Lister 427</strain>
    </source>
</reference>
<evidence type="ECO:0000256" key="2">
    <source>
        <dbReference type="ARBA" id="ARBA00022475"/>
    </source>
</evidence>
<dbReference type="GO" id="GO:0005886">
    <property type="term" value="C:plasma membrane"/>
    <property type="evidence" value="ECO:0007669"/>
    <property type="project" value="UniProtKB-SubCell"/>
</dbReference>
<feature type="chain" id="PRO_5004058298" evidence="8">
    <location>
        <begin position="24"/>
        <end position="447"/>
    </location>
</feature>
<sequence>MSENLRPLTALLLAVAAVEAAAAATKALDQSAWIGYCRLSEDISKIEANGRARLADINSLRKNSETALRLQLFALLTPSEMERTKAAALALWLQEKSETAADAGLKAKAGQAIEAAAANYYAKGRVDELLELMLQTKGAPHGYLQTGDGNNCNPATKSQNKIAIVECSLDRKQRQSGYSKPGILTASGLGTEPIPTAKGATKQTNTKNCNLLKVNANGFGAEEQQTATSVSYGGGLFEAAKTDAERTGAPMASLKTSSEPKHKIRKDAFITMDALDKIDTSQHDNQTDDNTAAAELEQAVTAILSEPKSSGQQTPQANTLKLFSKPISKTIERFIENVEKHPLKKGNLGVTEDIKLGYITGVPTLTKLLPRVTLAVTRTKEKLAHEFATRAPDEDVKATGEKQKECDKHHASQHDCDSKDFCSYDKTKDKGKSANIMPRKPQQMVSL</sequence>
<dbReference type="SUPFAM" id="SSF58087">
    <property type="entry name" value="Variant surface glycoprotein (N-terminal domain)"/>
    <property type="match status" value="1"/>
</dbReference>
<evidence type="ECO:0000313" key="11">
    <source>
        <dbReference type="EMBL" id="APD75050.1"/>
    </source>
</evidence>
<keyword evidence="8" id="KW-0732">Signal</keyword>
<keyword evidence="3" id="KW-0336">GPI-anchor</keyword>
<keyword evidence="2" id="KW-1003">Cell membrane</keyword>
<dbReference type="AlphaFoldDB" id="M4TB67"/>
<organism evidence="10">
    <name type="scientific">Trypanosoma brucei</name>
    <dbReference type="NCBI Taxonomy" id="5691"/>
    <lineage>
        <taxon>Eukaryota</taxon>
        <taxon>Discoba</taxon>
        <taxon>Euglenozoa</taxon>
        <taxon>Kinetoplastea</taxon>
        <taxon>Metakinetoplastina</taxon>
        <taxon>Trypanosomatida</taxon>
        <taxon>Trypanosomatidae</taxon>
        <taxon>Trypanosoma</taxon>
    </lineage>
</organism>
<evidence type="ECO:0000259" key="9">
    <source>
        <dbReference type="Pfam" id="PF00913"/>
    </source>
</evidence>
<dbReference type="VEuPathDB" id="TriTrypDB:Tb11.v5.0954"/>
<feature type="domain" description="Trypanosome variant surface glycoprotein A-type N-terminal" evidence="9">
    <location>
        <begin position="9"/>
        <end position="369"/>
    </location>
</feature>
<evidence type="ECO:0000313" key="10">
    <source>
        <dbReference type="EMBL" id="AGH60195.1"/>
    </source>
</evidence>
<dbReference type="EMBL" id="KC612764">
    <property type="protein sequence ID" value="AGH60195.1"/>
    <property type="molecule type" value="Genomic_DNA"/>
</dbReference>
<dbReference type="Pfam" id="PF00913">
    <property type="entry name" value="Trypan_glycop"/>
    <property type="match status" value="1"/>
</dbReference>
<evidence type="ECO:0000256" key="6">
    <source>
        <dbReference type="ARBA" id="ARBA00023288"/>
    </source>
</evidence>
<dbReference type="Gene3D" id="1.10.470.10">
    <property type="entry name" value="Variant Surface Glycoprotein, subunit A, domain 2"/>
    <property type="match status" value="1"/>
</dbReference>
<dbReference type="EMBL" id="KX701094">
    <property type="protein sequence ID" value="APD75050.1"/>
    <property type="molecule type" value="Genomic_DNA"/>
</dbReference>
<name>M4TB67_9TRYP</name>
<dbReference type="GO" id="GO:0042783">
    <property type="term" value="P:symbiont-mediated evasion of host immune response"/>
    <property type="evidence" value="ECO:0007669"/>
    <property type="project" value="InterPro"/>
</dbReference>
<reference evidence="10" key="2">
    <citation type="journal article" date="2014" name="Mol. Biochem. Parasitol.">
        <title>Capturing the variant surface glycoprotein repertoire (the VSGnome) of Trypanosoma brucei Lister 427.</title>
        <authorList>
            <person name="Cross G.A."/>
            <person name="Kim H.S."/>
            <person name="Wickstead B."/>
        </authorList>
    </citation>
    <scope>NUCLEOTIDE SEQUENCE</scope>
    <source>
        <strain evidence="10">Lister 427</strain>
    </source>
</reference>
<feature type="region of interest" description="Disordered" evidence="7">
    <location>
        <begin position="390"/>
        <end position="447"/>
    </location>
</feature>
<dbReference type="Gene3D" id="3.90.150.10">
    <property type="entry name" value="Variant Surface Glycoprotein, subunit A domain 1"/>
    <property type="match status" value="1"/>
</dbReference>
<dbReference type="VEuPathDB" id="TriTrypDB:Tb427_000405200"/>
<evidence type="ECO:0000256" key="1">
    <source>
        <dbReference type="ARBA" id="ARBA00004609"/>
    </source>
</evidence>
<dbReference type="VEuPathDB" id="TriTrypDB:Tb1125.Tb11.v5.0954"/>
<evidence type="ECO:0000256" key="8">
    <source>
        <dbReference type="SAM" id="SignalP"/>
    </source>
</evidence>
<keyword evidence="4" id="KW-0472">Membrane</keyword>
<proteinExistence type="predicted"/>
<keyword evidence="6" id="KW-0449">Lipoprotein</keyword>
<feature type="compositionally biased region" description="Basic and acidic residues" evidence="7">
    <location>
        <begin position="390"/>
        <end position="432"/>
    </location>
</feature>
<accession>M4TB67</accession>
<dbReference type="InterPro" id="IPR001812">
    <property type="entry name" value="Trypano_VSG_A_N_dom"/>
</dbReference>
<evidence type="ECO:0000256" key="3">
    <source>
        <dbReference type="ARBA" id="ARBA00022622"/>
    </source>
</evidence>
<evidence type="ECO:0000256" key="7">
    <source>
        <dbReference type="SAM" id="MobiDB-lite"/>
    </source>
</evidence>
<protein>
    <submittedName>
        <fullName evidence="11">Variant surface glycoprotein 1125.4842</fullName>
    </submittedName>
    <submittedName>
        <fullName evidence="10">Variant surface glycoprotein 1260</fullName>
    </submittedName>
</protein>
<keyword evidence="5" id="KW-0325">Glycoprotein</keyword>
<feature type="signal peptide" evidence="8">
    <location>
        <begin position="1"/>
        <end position="23"/>
    </location>
</feature>
<evidence type="ECO:0000256" key="4">
    <source>
        <dbReference type="ARBA" id="ARBA00023136"/>
    </source>
</evidence>
<dbReference type="GO" id="GO:0098552">
    <property type="term" value="C:side of membrane"/>
    <property type="evidence" value="ECO:0007669"/>
    <property type="project" value="UniProtKB-KW"/>
</dbReference>